<dbReference type="PANTHER" id="PTHR33525:SF3">
    <property type="entry name" value="RIBONUCLEASE Y"/>
    <property type="match status" value="1"/>
</dbReference>
<dbReference type="CDD" id="cd00077">
    <property type="entry name" value="HDc"/>
    <property type="match status" value="1"/>
</dbReference>
<dbReference type="GO" id="GO:0000160">
    <property type="term" value="P:phosphorelay signal transduction system"/>
    <property type="evidence" value="ECO:0007669"/>
    <property type="project" value="InterPro"/>
</dbReference>
<dbReference type="InterPro" id="IPR013976">
    <property type="entry name" value="HDOD"/>
</dbReference>
<gene>
    <name evidence="4" type="ordered locus">UWK_01300</name>
</gene>
<dbReference type="Pfam" id="PF00072">
    <property type="entry name" value="Response_reg"/>
    <property type="match status" value="1"/>
</dbReference>
<protein>
    <submittedName>
        <fullName evidence="4">Putative signal transduction protein</fullName>
    </submittedName>
</protein>
<dbReference type="InterPro" id="IPR001789">
    <property type="entry name" value="Sig_transdc_resp-reg_receiver"/>
</dbReference>
<sequence>MSKKSILFVDDEPNILSGLKRMLRSMRNDFDLCFAENGTEALEIMENAEFDVVVSDMRMPGMNGAQFLSKIQEIHPYSIRIMLTGQADEESVMQAVGVVHQFLAKPCEPEHLKAVLLRASSLHELISHASVRKVVSRLGTLPSVPEVYEKLRRAMADPEISVADVAAIIEEDMAMSAKVLQLVNSAFFGLFQKVESPARAVNLLGLETVKNLVLGVGAFSEIHATSKIFSIKKLWTHSMVVGTLAKKIALSESDDKELIDNSFIAGLLHDIGKLVLLAQLLEKYEKAIFLAGEKNIQLRMAEKEIFDTVHGDIGAYLMGLWGMPGPVVEAIGFHHRIDDYPGSGFSPAIAVHVANVLYYENRPDEVVGVPHTMNTVHLQSLGFGDKINQWRELGTEFFEQDSNDD</sequence>
<dbReference type="KEGG" id="dsf:UWK_01300"/>
<dbReference type="InterPro" id="IPR052340">
    <property type="entry name" value="RNase_Y/CdgJ"/>
</dbReference>
<keyword evidence="1" id="KW-0597">Phosphoprotein</keyword>
<feature type="domain" description="Response regulatory" evidence="2">
    <location>
        <begin position="5"/>
        <end position="120"/>
    </location>
</feature>
<dbReference type="CDD" id="cd17569">
    <property type="entry name" value="REC_HupR-like"/>
    <property type="match status" value="1"/>
</dbReference>
<evidence type="ECO:0000259" key="2">
    <source>
        <dbReference type="PROSITE" id="PS50110"/>
    </source>
</evidence>
<feature type="domain" description="HDOD" evidence="3">
    <location>
        <begin position="141"/>
        <end position="337"/>
    </location>
</feature>
<dbReference type="RefSeq" id="WP_015403553.1">
    <property type="nucleotide sequence ID" value="NC_020304.1"/>
</dbReference>
<dbReference type="SUPFAM" id="SSF52172">
    <property type="entry name" value="CheY-like"/>
    <property type="match status" value="1"/>
</dbReference>
<name>M1PN42_DESSD</name>
<organism evidence="4 5">
    <name type="scientific">Desulfocapsa sulfexigens (strain DSM 10523 / SB164P1)</name>
    <dbReference type="NCBI Taxonomy" id="1167006"/>
    <lineage>
        <taxon>Bacteria</taxon>
        <taxon>Pseudomonadati</taxon>
        <taxon>Thermodesulfobacteriota</taxon>
        <taxon>Desulfobulbia</taxon>
        <taxon>Desulfobulbales</taxon>
        <taxon>Desulfocapsaceae</taxon>
        <taxon>Desulfocapsa</taxon>
    </lineage>
</organism>
<dbReference type="HOGENOM" id="CLU_048246_0_0_7"/>
<dbReference type="PANTHER" id="PTHR33525">
    <property type="match status" value="1"/>
</dbReference>
<evidence type="ECO:0000313" key="5">
    <source>
        <dbReference type="Proteomes" id="UP000011721"/>
    </source>
</evidence>
<dbReference type="SUPFAM" id="SSF109604">
    <property type="entry name" value="HD-domain/PDEase-like"/>
    <property type="match status" value="1"/>
</dbReference>
<dbReference type="AlphaFoldDB" id="M1PN42"/>
<dbReference type="eggNOG" id="COG1639">
    <property type="taxonomic scope" value="Bacteria"/>
</dbReference>
<dbReference type="PATRIC" id="fig|1167006.5.peg.1432"/>
<dbReference type="STRING" id="1167006.UWK_01300"/>
<dbReference type="InterPro" id="IPR011006">
    <property type="entry name" value="CheY-like_superfamily"/>
</dbReference>
<dbReference type="PIRSF" id="PIRSF036883">
    <property type="entry name" value="RR_HD-GYP_mod"/>
    <property type="match status" value="1"/>
</dbReference>
<dbReference type="PROSITE" id="PS51833">
    <property type="entry name" value="HDOD"/>
    <property type="match status" value="1"/>
</dbReference>
<dbReference type="Pfam" id="PF08668">
    <property type="entry name" value="HDOD"/>
    <property type="match status" value="1"/>
</dbReference>
<reference evidence="5" key="1">
    <citation type="journal article" date="2013" name="Stand. Genomic Sci.">
        <title>Complete genome sequence of Desulfocapsa sulfexigens, a marine deltaproteobacterium specialized in disproportionating inorganic sulfur compounds.</title>
        <authorList>
            <person name="Finster K.W."/>
            <person name="Kjeldsen K.U."/>
            <person name="Kube M."/>
            <person name="Reinhardt R."/>
            <person name="Mussmann M."/>
            <person name="Amann R."/>
            <person name="Schreiber L."/>
        </authorList>
    </citation>
    <scope>NUCLEOTIDE SEQUENCE [LARGE SCALE GENOMIC DNA]</scope>
    <source>
        <strain evidence="5">DSM 10523 / SB164P1</strain>
    </source>
</reference>
<evidence type="ECO:0000259" key="3">
    <source>
        <dbReference type="PROSITE" id="PS51833"/>
    </source>
</evidence>
<dbReference type="EMBL" id="CP003985">
    <property type="protein sequence ID" value="AGF77861.1"/>
    <property type="molecule type" value="Genomic_DNA"/>
</dbReference>
<evidence type="ECO:0000256" key="1">
    <source>
        <dbReference type="PROSITE-ProRule" id="PRU00169"/>
    </source>
</evidence>
<dbReference type="InterPro" id="IPR003607">
    <property type="entry name" value="HD/PDEase_dom"/>
</dbReference>
<dbReference type="Gene3D" id="1.10.3210.10">
    <property type="entry name" value="Hypothetical protein af1432"/>
    <property type="match status" value="1"/>
</dbReference>
<dbReference type="PROSITE" id="PS50110">
    <property type="entry name" value="RESPONSE_REGULATORY"/>
    <property type="match status" value="1"/>
</dbReference>
<feature type="modified residue" description="4-aspartylphosphate" evidence="1">
    <location>
        <position position="56"/>
    </location>
</feature>
<accession>M1PN42</accession>
<dbReference type="eggNOG" id="COG2204">
    <property type="taxonomic scope" value="Bacteria"/>
</dbReference>
<keyword evidence="5" id="KW-1185">Reference proteome</keyword>
<dbReference type="InterPro" id="IPR014626">
    <property type="entry name" value="Sig_transdc_resp-reg_put"/>
</dbReference>
<dbReference type="SMART" id="SM00448">
    <property type="entry name" value="REC"/>
    <property type="match status" value="1"/>
</dbReference>
<proteinExistence type="predicted"/>
<dbReference type="Gene3D" id="3.40.50.2300">
    <property type="match status" value="1"/>
</dbReference>
<dbReference type="Proteomes" id="UP000011721">
    <property type="component" value="Chromosome"/>
</dbReference>
<evidence type="ECO:0000313" key="4">
    <source>
        <dbReference type="EMBL" id="AGF77861.1"/>
    </source>
</evidence>